<dbReference type="OrthoDB" id="188511at2759"/>
<dbReference type="Pfam" id="PF03351">
    <property type="entry name" value="DOMON"/>
    <property type="match status" value="1"/>
</dbReference>
<dbReference type="PROSITE" id="PS50836">
    <property type="entry name" value="DOMON"/>
    <property type="match status" value="1"/>
</dbReference>
<dbReference type="AlphaFoldDB" id="A0A1V9X6S8"/>
<dbReference type="CDD" id="cd09631">
    <property type="entry name" value="DOMON_DOH"/>
    <property type="match status" value="1"/>
</dbReference>
<dbReference type="PANTHER" id="PTHR46901">
    <property type="entry name" value="GH04942P"/>
    <property type="match status" value="1"/>
</dbReference>
<dbReference type="EMBL" id="MNPL01021549">
    <property type="protein sequence ID" value="OQR69300.1"/>
    <property type="molecule type" value="Genomic_DNA"/>
</dbReference>
<feature type="domain" description="DOMON" evidence="1">
    <location>
        <begin position="1"/>
        <end position="106"/>
    </location>
</feature>
<gene>
    <name evidence="2" type="ORF">BIW11_04396</name>
</gene>
<dbReference type="STRING" id="418985.A0A1V9X6S8"/>
<comment type="caution">
    <text evidence="2">The sequence shown here is derived from an EMBL/GenBank/DDBJ whole genome shotgun (WGS) entry which is preliminary data.</text>
</comment>
<dbReference type="InterPro" id="IPR005018">
    <property type="entry name" value="DOMON_domain"/>
</dbReference>
<dbReference type="Proteomes" id="UP000192247">
    <property type="component" value="Unassembled WGS sequence"/>
</dbReference>
<evidence type="ECO:0000313" key="3">
    <source>
        <dbReference type="Proteomes" id="UP000192247"/>
    </source>
</evidence>
<name>A0A1V9X6S8_9ACAR</name>
<keyword evidence="3" id="KW-1185">Reference proteome</keyword>
<accession>A0A1V9X6S8</accession>
<dbReference type="InParanoid" id="A0A1V9X6S8"/>
<dbReference type="InterPro" id="IPR045266">
    <property type="entry name" value="DOH_DOMON"/>
</dbReference>
<dbReference type="SMART" id="SM00664">
    <property type="entry name" value="DoH"/>
    <property type="match status" value="1"/>
</dbReference>
<organism evidence="2 3">
    <name type="scientific">Tropilaelaps mercedesae</name>
    <dbReference type="NCBI Taxonomy" id="418985"/>
    <lineage>
        <taxon>Eukaryota</taxon>
        <taxon>Metazoa</taxon>
        <taxon>Ecdysozoa</taxon>
        <taxon>Arthropoda</taxon>
        <taxon>Chelicerata</taxon>
        <taxon>Arachnida</taxon>
        <taxon>Acari</taxon>
        <taxon>Parasitiformes</taxon>
        <taxon>Mesostigmata</taxon>
        <taxon>Gamasina</taxon>
        <taxon>Dermanyssoidea</taxon>
        <taxon>Laelapidae</taxon>
        <taxon>Tropilaelaps</taxon>
    </lineage>
</organism>
<dbReference type="PANTHER" id="PTHR46901:SF2">
    <property type="entry name" value="GH04942P"/>
    <property type="match status" value="1"/>
</dbReference>
<proteinExistence type="predicted"/>
<sequence>MIDFTVTTRNYKWTGIGFSKNRLMSETDAILGWVEETGRFFIMDVWMDSYEAPLLDPSQDIANMSGARINGITTLRFSRKRSSGDRTHDLQFSDSQCLYMMFPTQGGVFNAVSKKIRKHDVTPIVSPHPVCIRSCSKCEVVPFTCWHAHTLKAHLATTITRTEN</sequence>
<evidence type="ECO:0000313" key="2">
    <source>
        <dbReference type="EMBL" id="OQR69300.1"/>
    </source>
</evidence>
<protein>
    <recommendedName>
        <fullName evidence="1">DOMON domain-containing protein</fullName>
    </recommendedName>
</protein>
<reference evidence="2 3" key="1">
    <citation type="journal article" date="2017" name="Gigascience">
        <title>Draft genome of the honey bee ectoparasitic mite, Tropilaelaps mercedesae, is shaped by the parasitic life history.</title>
        <authorList>
            <person name="Dong X."/>
            <person name="Armstrong S.D."/>
            <person name="Xia D."/>
            <person name="Makepeace B.L."/>
            <person name="Darby A.C."/>
            <person name="Kadowaki T."/>
        </authorList>
    </citation>
    <scope>NUCLEOTIDE SEQUENCE [LARGE SCALE GENOMIC DNA]</scope>
    <source>
        <strain evidence="2">Wuxi-XJTLU</strain>
    </source>
</reference>
<evidence type="ECO:0000259" key="1">
    <source>
        <dbReference type="PROSITE" id="PS50836"/>
    </source>
</evidence>